<evidence type="ECO:0000256" key="4">
    <source>
        <dbReference type="ARBA" id="ARBA00022771"/>
    </source>
</evidence>
<keyword evidence="11" id="KW-1185">Reference proteome</keyword>
<feature type="domain" description="C2H2-type" evidence="9">
    <location>
        <begin position="411"/>
        <end position="439"/>
    </location>
</feature>
<comment type="caution">
    <text evidence="10">The sequence shown here is derived from an EMBL/GenBank/DDBJ whole genome shotgun (WGS) entry which is preliminary data.</text>
</comment>
<dbReference type="PANTHER" id="PTHR16515">
    <property type="entry name" value="PR DOMAIN ZINC FINGER PROTEIN"/>
    <property type="match status" value="1"/>
</dbReference>
<evidence type="ECO:0000256" key="1">
    <source>
        <dbReference type="ARBA" id="ARBA00004123"/>
    </source>
</evidence>
<dbReference type="Pfam" id="PF00096">
    <property type="entry name" value="zf-C2H2"/>
    <property type="match status" value="2"/>
</dbReference>
<evidence type="ECO:0000256" key="3">
    <source>
        <dbReference type="ARBA" id="ARBA00022737"/>
    </source>
</evidence>
<gene>
    <name evidence="10" type="ORF">FVE85_6427</name>
</gene>
<organism evidence="10 11">
    <name type="scientific">Porphyridium purpureum</name>
    <name type="common">Red alga</name>
    <name type="synonym">Porphyridium cruentum</name>
    <dbReference type="NCBI Taxonomy" id="35688"/>
    <lineage>
        <taxon>Eukaryota</taxon>
        <taxon>Rhodophyta</taxon>
        <taxon>Bangiophyceae</taxon>
        <taxon>Porphyridiales</taxon>
        <taxon>Porphyridiaceae</taxon>
        <taxon>Porphyridium</taxon>
    </lineage>
</organism>
<keyword evidence="3" id="KW-0677">Repeat</keyword>
<evidence type="ECO:0000256" key="8">
    <source>
        <dbReference type="PROSITE-ProRule" id="PRU00042"/>
    </source>
</evidence>
<evidence type="ECO:0000313" key="11">
    <source>
        <dbReference type="Proteomes" id="UP000324585"/>
    </source>
</evidence>
<dbReference type="InterPro" id="IPR036236">
    <property type="entry name" value="Znf_C2H2_sf"/>
</dbReference>
<keyword evidence="6" id="KW-0238">DNA-binding</keyword>
<evidence type="ECO:0000256" key="5">
    <source>
        <dbReference type="ARBA" id="ARBA00022833"/>
    </source>
</evidence>
<sequence>MAAVGSGSASARTAERILKIAQSDHCYEWLFGDAAGARLSERMFGGVTRSPPAAAKPEWHGAALVADCSNESESRLSYVPTQAEMNAAVIVDADFTSLSPNLCAVYFPQGQVGRFVLGTMFTNACVLPLKPGVTAWPAYRFVGFRMRAGYGYLCVGHDSDGLPITLLSRSLNSGKVAMDQYHNLRYHGTRVAFDLRVSIQPADRSVDAADHVDSNVSGSPPETRAEALESVGACEPLCSSARAQEWRHKAGALFSDAQLAEPVTWAVWAQSLIESRNRMRVNSPLFFISIRTGQDEELFSKKAPFALGAVTGSHYPEFPKLKALFLDRVSRISAPQRSVPLGLYQLLGIDWISAESFWNGADLGSQYTLEELMNVLDSSHSSNDADTVHGIEPESIIRNVDRSPNAHSQTQRCGECGRGFSRPSELRQHLRSDHKRARTHECKHCGKVFTQSSHLLTHVRSVHELRADFVCASCHRKFGVRSNLNKHVRRMQGRCSRGETCPTSFFVAASISSECAEGGESEAQHSSLLEKS</sequence>
<keyword evidence="5" id="KW-0862">Zinc</keyword>
<dbReference type="SMART" id="SM00355">
    <property type="entry name" value="ZnF_C2H2"/>
    <property type="match status" value="3"/>
</dbReference>
<evidence type="ECO:0000313" key="10">
    <source>
        <dbReference type="EMBL" id="KAA8498842.1"/>
    </source>
</evidence>
<dbReference type="FunFam" id="3.30.160.60:FF:000045">
    <property type="entry name" value="ZFP69 zinc finger protein B"/>
    <property type="match status" value="1"/>
</dbReference>
<accession>A0A5J4Z703</accession>
<dbReference type="Proteomes" id="UP000324585">
    <property type="component" value="Unassembled WGS sequence"/>
</dbReference>
<dbReference type="AlphaFoldDB" id="A0A5J4Z703"/>
<dbReference type="OrthoDB" id="8117402at2759"/>
<dbReference type="GO" id="GO:0010468">
    <property type="term" value="P:regulation of gene expression"/>
    <property type="evidence" value="ECO:0007669"/>
    <property type="project" value="TreeGrafter"/>
</dbReference>
<keyword evidence="4 8" id="KW-0863">Zinc-finger</keyword>
<dbReference type="InterPro" id="IPR013087">
    <property type="entry name" value="Znf_C2H2_type"/>
</dbReference>
<dbReference type="InterPro" id="IPR050331">
    <property type="entry name" value="Zinc_finger"/>
</dbReference>
<evidence type="ECO:0000256" key="7">
    <source>
        <dbReference type="ARBA" id="ARBA00023242"/>
    </source>
</evidence>
<keyword evidence="2" id="KW-0479">Metal-binding</keyword>
<dbReference type="PROSITE" id="PS50157">
    <property type="entry name" value="ZINC_FINGER_C2H2_2"/>
    <property type="match status" value="3"/>
</dbReference>
<evidence type="ECO:0000259" key="9">
    <source>
        <dbReference type="PROSITE" id="PS50157"/>
    </source>
</evidence>
<feature type="domain" description="C2H2-type" evidence="9">
    <location>
        <begin position="469"/>
        <end position="496"/>
    </location>
</feature>
<dbReference type="EMBL" id="VRMN01000001">
    <property type="protein sequence ID" value="KAA8498842.1"/>
    <property type="molecule type" value="Genomic_DNA"/>
</dbReference>
<keyword evidence="7" id="KW-0539">Nucleus</keyword>
<dbReference type="Gene3D" id="3.30.160.60">
    <property type="entry name" value="Classic Zinc Finger"/>
    <property type="match status" value="2"/>
</dbReference>
<name>A0A5J4Z703_PORPP</name>
<dbReference type="GO" id="GO:0003677">
    <property type="term" value="F:DNA binding"/>
    <property type="evidence" value="ECO:0007669"/>
    <property type="project" value="UniProtKB-KW"/>
</dbReference>
<proteinExistence type="predicted"/>
<dbReference type="PANTHER" id="PTHR16515:SF66">
    <property type="entry name" value="C2H2-TYPE DOMAIN-CONTAINING PROTEIN"/>
    <property type="match status" value="1"/>
</dbReference>
<dbReference type="GO" id="GO:0005634">
    <property type="term" value="C:nucleus"/>
    <property type="evidence" value="ECO:0007669"/>
    <property type="project" value="UniProtKB-SubCell"/>
</dbReference>
<protein>
    <submittedName>
        <fullName evidence="10">PR domain zinc finger protein 16</fullName>
    </submittedName>
</protein>
<feature type="domain" description="C2H2-type" evidence="9">
    <location>
        <begin position="440"/>
        <end position="463"/>
    </location>
</feature>
<evidence type="ECO:0000256" key="2">
    <source>
        <dbReference type="ARBA" id="ARBA00022723"/>
    </source>
</evidence>
<evidence type="ECO:0000256" key="6">
    <source>
        <dbReference type="ARBA" id="ARBA00023125"/>
    </source>
</evidence>
<reference evidence="11" key="1">
    <citation type="journal article" date="2019" name="Nat. Commun.">
        <title>Expansion of phycobilisome linker gene families in mesophilic red algae.</title>
        <authorList>
            <person name="Lee J."/>
            <person name="Kim D."/>
            <person name="Bhattacharya D."/>
            <person name="Yoon H.S."/>
        </authorList>
    </citation>
    <scope>NUCLEOTIDE SEQUENCE [LARGE SCALE GENOMIC DNA]</scope>
    <source>
        <strain evidence="11">CCMP 1328</strain>
    </source>
</reference>
<comment type="subcellular location">
    <subcellularLocation>
        <location evidence="1">Nucleus</location>
    </subcellularLocation>
</comment>
<dbReference type="SUPFAM" id="SSF57667">
    <property type="entry name" value="beta-beta-alpha zinc fingers"/>
    <property type="match status" value="1"/>
</dbReference>
<dbReference type="PROSITE" id="PS00028">
    <property type="entry name" value="ZINC_FINGER_C2H2_1"/>
    <property type="match status" value="2"/>
</dbReference>
<dbReference type="GO" id="GO:0008270">
    <property type="term" value="F:zinc ion binding"/>
    <property type="evidence" value="ECO:0007669"/>
    <property type="project" value="UniProtKB-KW"/>
</dbReference>